<dbReference type="Gene3D" id="3.40.109.10">
    <property type="entry name" value="NADH Oxidase"/>
    <property type="match status" value="1"/>
</dbReference>
<dbReference type="EMBL" id="QYUO01000001">
    <property type="protein sequence ID" value="RJF97152.1"/>
    <property type="molecule type" value="Genomic_DNA"/>
</dbReference>
<accession>A0A3A3FLV2</accession>
<evidence type="ECO:0008006" key="3">
    <source>
        <dbReference type="Google" id="ProtNLM"/>
    </source>
</evidence>
<protein>
    <recommendedName>
        <fullName evidence="3">Nitroreductase family protein</fullName>
    </recommendedName>
</protein>
<dbReference type="InterPro" id="IPR000415">
    <property type="entry name" value="Nitroreductase-like"/>
</dbReference>
<evidence type="ECO:0000313" key="2">
    <source>
        <dbReference type="Proteomes" id="UP000265955"/>
    </source>
</evidence>
<gene>
    <name evidence="1" type="ORF">D3871_00335</name>
</gene>
<dbReference type="Proteomes" id="UP000265955">
    <property type="component" value="Unassembled WGS sequence"/>
</dbReference>
<proteinExistence type="predicted"/>
<comment type="caution">
    <text evidence="1">The sequence shown here is derived from an EMBL/GenBank/DDBJ whole genome shotgun (WGS) entry which is preliminary data.</text>
</comment>
<reference evidence="2" key="1">
    <citation type="submission" date="2018-09" db="EMBL/GenBank/DDBJ databases">
        <authorList>
            <person name="Zhu H."/>
        </authorList>
    </citation>
    <scope>NUCLEOTIDE SEQUENCE [LARGE SCALE GENOMIC DNA]</scope>
    <source>
        <strain evidence="2">K1R23-30</strain>
    </source>
</reference>
<dbReference type="GO" id="GO:0016491">
    <property type="term" value="F:oxidoreductase activity"/>
    <property type="evidence" value="ECO:0007669"/>
    <property type="project" value="InterPro"/>
</dbReference>
<sequence>MPFLTKDAVQDFDDVVFARRTRYGGTPLSRENLAALLWRTAYCLQDQPLDQRIHAKRKPVISAGARHPIDIIVIERSPSMDLSTKLYDDLNHSLLTLDIASGAVRPLWDMASMAAKGTCSTLCWFVAQVGKTAGKYEWPDSLIWRDAGALLQQFSLVSHALSLGCVPLGPTGNPGIDDIFRSNGTLFGVGGCFVSELQA</sequence>
<evidence type="ECO:0000313" key="1">
    <source>
        <dbReference type="EMBL" id="RJF97152.1"/>
    </source>
</evidence>
<dbReference type="AlphaFoldDB" id="A0A3A3FLV2"/>
<dbReference type="SUPFAM" id="SSF55469">
    <property type="entry name" value="FMN-dependent nitroreductase-like"/>
    <property type="match status" value="1"/>
</dbReference>
<organism evidence="1 2">
    <name type="scientific">Noviherbaspirillum saxi</name>
    <dbReference type="NCBI Taxonomy" id="2320863"/>
    <lineage>
        <taxon>Bacteria</taxon>
        <taxon>Pseudomonadati</taxon>
        <taxon>Pseudomonadota</taxon>
        <taxon>Betaproteobacteria</taxon>
        <taxon>Burkholderiales</taxon>
        <taxon>Oxalobacteraceae</taxon>
        <taxon>Noviherbaspirillum</taxon>
    </lineage>
</organism>
<name>A0A3A3FLV2_9BURK</name>
<keyword evidence="2" id="KW-1185">Reference proteome</keyword>